<keyword evidence="2 5" id="KW-0489">Methyltransferase</keyword>
<dbReference type="OrthoDB" id="411785at2759"/>
<gene>
    <name evidence="5" type="ORF">BSAL_57355</name>
</gene>
<dbReference type="InterPro" id="IPR013216">
    <property type="entry name" value="Methyltransf_11"/>
</dbReference>
<dbReference type="GO" id="GO:0032259">
    <property type="term" value="P:methylation"/>
    <property type="evidence" value="ECO:0007669"/>
    <property type="project" value="UniProtKB-KW"/>
</dbReference>
<dbReference type="PANTHER" id="PTHR12176:SF74">
    <property type="entry name" value="METHYLTRANSFERASE DOMAIN-CONTAINING PROTEIN"/>
    <property type="match status" value="1"/>
</dbReference>
<comment type="similarity">
    <text evidence="1">Belongs to the methyltransferase superfamily.</text>
</comment>
<dbReference type="OMA" id="MSAFQTG"/>
<keyword evidence="6" id="KW-1185">Reference proteome</keyword>
<dbReference type="Proteomes" id="UP000051952">
    <property type="component" value="Unassembled WGS sequence"/>
</dbReference>
<accession>A0A0S4IJP7</accession>
<reference evidence="6" key="1">
    <citation type="submission" date="2015-09" db="EMBL/GenBank/DDBJ databases">
        <authorList>
            <consortium name="Pathogen Informatics"/>
        </authorList>
    </citation>
    <scope>NUCLEOTIDE SEQUENCE [LARGE SCALE GENOMIC DNA]</scope>
    <source>
        <strain evidence="6">Lake Konstanz</strain>
    </source>
</reference>
<name>A0A0S4IJP7_BODSA</name>
<dbReference type="PANTHER" id="PTHR12176">
    <property type="entry name" value="SAM-DEPENDENT METHYLTRANSFERASE SUPERFAMILY PROTEIN"/>
    <property type="match status" value="1"/>
</dbReference>
<dbReference type="GO" id="GO:0008757">
    <property type="term" value="F:S-adenosylmethionine-dependent methyltransferase activity"/>
    <property type="evidence" value="ECO:0007669"/>
    <property type="project" value="InterPro"/>
</dbReference>
<evidence type="ECO:0000259" key="4">
    <source>
        <dbReference type="Pfam" id="PF08241"/>
    </source>
</evidence>
<dbReference type="AlphaFoldDB" id="A0A0S4IJP7"/>
<keyword evidence="3 5" id="KW-0808">Transferase</keyword>
<dbReference type="VEuPathDB" id="TriTrypDB:BSAL_57355"/>
<evidence type="ECO:0000313" key="6">
    <source>
        <dbReference type="Proteomes" id="UP000051952"/>
    </source>
</evidence>
<dbReference type="InterPro" id="IPR029063">
    <property type="entry name" value="SAM-dependent_MTases_sf"/>
</dbReference>
<evidence type="ECO:0000256" key="3">
    <source>
        <dbReference type="ARBA" id="ARBA00022679"/>
    </source>
</evidence>
<organism evidence="5 6">
    <name type="scientific">Bodo saltans</name>
    <name type="common">Flagellated protozoan</name>
    <dbReference type="NCBI Taxonomy" id="75058"/>
    <lineage>
        <taxon>Eukaryota</taxon>
        <taxon>Discoba</taxon>
        <taxon>Euglenozoa</taxon>
        <taxon>Kinetoplastea</taxon>
        <taxon>Metakinetoplastina</taxon>
        <taxon>Eubodonida</taxon>
        <taxon>Bodonidae</taxon>
        <taxon>Bodo</taxon>
    </lineage>
</organism>
<dbReference type="FunFam" id="3.40.50.150:FF:000217">
    <property type="entry name" value="Methyltransferase protein 13"/>
    <property type="match status" value="1"/>
</dbReference>
<proteinExistence type="inferred from homology"/>
<feature type="domain" description="Methyltransferase type 11" evidence="4">
    <location>
        <begin position="46"/>
        <end position="146"/>
    </location>
</feature>
<dbReference type="SUPFAM" id="SSF53335">
    <property type="entry name" value="S-adenosyl-L-methionine-dependent methyltransferases"/>
    <property type="match status" value="1"/>
</dbReference>
<dbReference type="CDD" id="cd02440">
    <property type="entry name" value="AdoMet_MTases"/>
    <property type="match status" value="1"/>
</dbReference>
<dbReference type="EMBL" id="CYKH01000211">
    <property type="protein sequence ID" value="CUE91335.1"/>
    <property type="molecule type" value="Genomic_DNA"/>
</dbReference>
<dbReference type="Gene3D" id="3.40.50.150">
    <property type="entry name" value="Vaccinia Virus protein VP39"/>
    <property type="match status" value="1"/>
</dbReference>
<sequence>MPEYGKADYWDERYKSNDTTFDWFVAFEPLRDVLQSLAKPDYKILVIGCGNSRLSPQLYESGYQNVVNIDISEVVVNQMRARYKELDRMEWLKMDVMKLEFPDNHFDLVIDKGTVDSLLCGGNSFHNVYMMNKNVSRVMKRGARYVVVTYGQPDTRIDHYRRKRLHFEVEHRTIDKPVFSSDASPTSNYHVYVMTKTEDSHAEEDAEDEDEEDDDFYDKFQANIAN</sequence>
<dbReference type="Pfam" id="PF08241">
    <property type="entry name" value="Methyltransf_11"/>
    <property type="match status" value="1"/>
</dbReference>
<evidence type="ECO:0000256" key="2">
    <source>
        <dbReference type="ARBA" id="ARBA00022603"/>
    </source>
</evidence>
<protein>
    <submittedName>
        <fullName evidence="5">Methyltransferase, putative</fullName>
    </submittedName>
</protein>
<evidence type="ECO:0000313" key="5">
    <source>
        <dbReference type="EMBL" id="CUE91335.1"/>
    </source>
</evidence>
<evidence type="ECO:0000256" key="1">
    <source>
        <dbReference type="ARBA" id="ARBA00008361"/>
    </source>
</evidence>
<dbReference type="InterPro" id="IPR051419">
    <property type="entry name" value="Lys/N-term_MeTrsfase_sf"/>
</dbReference>